<evidence type="ECO:0000313" key="8">
    <source>
        <dbReference type="Proteomes" id="UP000094669"/>
    </source>
</evidence>
<feature type="transmembrane region" description="Helical" evidence="6">
    <location>
        <begin position="381"/>
        <end position="399"/>
    </location>
</feature>
<proteinExistence type="inferred from homology"/>
<feature type="transmembrane region" description="Helical" evidence="6">
    <location>
        <begin position="181"/>
        <end position="205"/>
    </location>
</feature>
<feature type="transmembrane region" description="Helical" evidence="6">
    <location>
        <begin position="124"/>
        <end position="147"/>
    </location>
</feature>
<evidence type="ECO:0000256" key="3">
    <source>
        <dbReference type="ARBA" id="ARBA00022692"/>
    </source>
</evidence>
<reference evidence="7" key="1">
    <citation type="submission" date="2018-01" db="EMBL/GenBank/DDBJ databases">
        <title>Genomic characterization of Leptospira inadai serogroup Lyme isolated from captured rat in Brazil and comparative analysis with human reference strain.</title>
        <authorList>
            <person name="Moreno L.Z."/>
            <person name="Loureiro A.P."/>
            <person name="Miraglia F."/>
            <person name="Kremer F.S."/>
            <person name="Eslabao M.R."/>
            <person name="Dellagostin O.A."/>
            <person name="Lilenbaum W."/>
            <person name="Moreno A.M."/>
        </authorList>
    </citation>
    <scope>NUCLEOTIDE SEQUENCE [LARGE SCALE GENOMIC DNA]</scope>
    <source>
        <strain evidence="7">M34/99</strain>
    </source>
</reference>
<feature type="transmembrane region" description="Helical" evidence="6">
    <location>
        <begin position="154"/>
        <end position="175"/>
    </location>
</feature>
<dbReference type="EMBL" id="MCRM02000007">
    <property type="protein sequence ID" value="PNV75352.1"/>
    <property type="molecule type" value="Genomic_DNA"/>
</dbReference>
<feature type="transmembrane region" description="Helical" evidence="6">
    <location>
        <begin position="12"/>
        <end position="31"/>
    </location>
</feature>
<dbReference type="CDD" id="cd13136">
    <property type="entry name" value="MATE_DinF_like"/>
    <property type="match status" value="1"/>
</dbReference>
<feature type="transmembrane region" description="Helical" evidence="6">
    <location>
        <begin position="37"/>
        <end position="59"/>
    </location>
</feature>
<evidence type="ECO:0000256" key="5">
    <source>
        <dbReference type="ARBA" id="ARBA00023136"/>
    </source>
</evidence>
<keyword evidence="3 6" id="KW-0812">Transmembrane</keyword>
<feature type="transmembrane region" description="Helical" evidence="6">
    <location>
        <begin position="87"/>
        <end position="104"/>
    </location>
</feature>
<evidence type="ECO:0000256" key="6">
    <source>
        <dbReference type="SAM" id="Phobius"/>
    </source>
</evidence>
<dbReference type="Proteomes" id="UP000094669">
    <property type="component" value="Unassembled WGS sequence"/>
</dbReference>
<gene>
    <name evidence="7" type="ORF">BES34_008830</name>
</gene>
<keyword evidence="4 6" id="KW-1133">Transmembrane helix</keyword>
<dbReference type="Pfam" id="PF01554">
    <property type="entry name" value="MatE"/>
    <property type="match status" value="2"/>
</dbReference>
<comment type="caution">
    <text evidence="7">The sequence shown here is derived from an EMBL/GenBank/DDBJ whole genome shotgun (WGS) entry which is preliminary data.</text>
</comment>
<dbReference type="RefSeq" id="WP_010416379.1">
    <property type="nucleotide sequence ID" value="NZ_MCRM02000007.1"/>
</dbReference>
<evidence type="ECO:0000313" key="7">
    <source>
        <dbReference type="EMBL" id="PNV75352.1"/>
    </source>
</evidence>
<feature type="transmembrane region" description="Helical" evidence="6">
    <location>
        <begin position="302"/>
        <end position="325"/>
    </location>
</feature>
<dbReference type="PANTHER" id="PTHR42893:SF46">
    <property type="entry name" value="PROTEIN DETOXIFICATION 44, CHLOROPLASTIC"/>
    <property type="match status" value="1"/>
</dbReference>
<dbReference type="PANTHER" id="PTHR42893">
    <property type="entry name" value="PROTEIN DETOXIFICATION 44, CHLOROPLASTIC-RELATED"/>
    <property type="match status" value="1"/>
</dbReference>
<sequence>MKQKFFRLTFFNILANLSVPLVGLADIAVLGQLNTHTFMAGVALANIVFDYLFWSFAFLRMGTTGLTAQAYGAGDESKSDLILSRSLILGLGIGITILLFNRPIQDFGFFFLEGEVDVKLAGSSYFQARIASAPATLCNFALMGWLLGRSQSKIVLFVTVVANVTNILLNIWFVLYMQWEAWGTGIATTISQYLMLSLFLIFYFVERKHLPGFSENEEKVFSASGFKSLLSLNTDILLRTVMLITAFSIFRNFSSSFGSIVLAGNAILHELILVAAYWIDGAAVATETLAGEAKGKNDKKELISLLKLALLSALGLAGLFSYFMIQCPNWIFPWISKSSEVIKVAETYRFWLAPVLIIGSIAFVFDGFFLGLSDGRTLRNAMIISTLIFFLPIALIGKAEASNHLLWLSLSFYMIGRSTTLGWKIYRMTEATSFARDPTP</sequence>
<protein>
    <submittedName>
        <fullName evidence="7">MATE family efflux transporter</fullName>
    </submittedName>
</protein>
<keyword evidence="8" id="KW-1185">Reference proteome</keyword>
<evidence type="ECO:0000256" key="4">
    <source>
        <dbReference type="ARBA" id="ARBA00022989"/>
    </source>
</evidence>
<name>A0ABX4YJ99_9LEPT</name>
<comment type="subcellular location">
    <subcellularLocation>
        <location evidence="1">Membrane</location>
        <topology evidence="1">Multi-pass membrane protein</topology>
    </subcellularLocation>
</comment>
<keyword evidence="5 6" id="KW-0472">Membrane</keyword>
<organism evidence="7 8">
    <name type="scientific">Leptospira inadai serovar Lyme</name>
    <dbReference type="NCBI Taxonomy" id="293084"/>
    <lineage>
        <taxon>Bacteria</taxon>
        <taxon>Pseudomonadati</taxon>
        <taxon>Spirochaetota</taxon>
        <taxon>Spirochaetia</taxon>
        <taxon>Leptospirales</taxon>
        <taxon>Leptospiraceae</taxon>
        <taxon>Leptospira</taxon>
    </lineage>
</organism>
<dbReference type="NCBIfam" id="TIGR00797">
    <property type="entry name" value="matE"/>
    <property type="match status" value="1"/>
</dbReference>
<dbReference type="InterPro" id="IPR002528">
    <property type="entry name" value="MATE_fam"/>
</dbReference>
<evidence type="ECO:0000256" key="1">
    <source>
        <dbReference type="ARBA" id="ARBA00004141"/>
    </source>
</evidence>
<accession>A0ABX4YJ99</accession>
<feature type="transmembrane region" description="Helical" evidence="6">
    <location>
        <begin position="348"/>
        <end position="369"/>
    </location>
</feature>
<feature type="transmembrane region" description="Helical" evidence="6">
    <location>
        <begin position="405"/>
        <end position="426"/>
    </location>
</feature>
<evidence type="ECO:0000256" key="2">
    <source>
        <dbReference type="ARBA" id="ARBA00010199"/>
    </source>
</evidence>
<comment type="similarity">
    <text evidence="2">Belongs to the multi antimicrobial extrusion (MATE) (TC 2.A.66.1) family.</text>
</comment>
<dbReference type="InterPro" id="IPR044644">
    <property type="entry name" value="DinF-like"/>
</dbReference>